<reference evidence="14" key="1">
    <citation type="submission" date="2019-10" db="EMBL/GenBank/DDBJ databases">
        <authorList>
            <person name="Zhang R."/>
            <person name="Pan Y."/>
            <person name="Wang J."/>
            <person name="Ma R."/>
            <person name="Yu S."/>
        </authorList>
    </citation>
    <scope>NUCLEOTIDE SEQUENCE</scope>
    <source>
        <strain evidence="14">LA-IB0</strain>
        <tissue evidence="14">Leaf</tissue>
    </source>
</reference>
<dbReference type="GO" id="GO:0008270">
    <property type="term" value="F:zinc ion binding"/>
    <property type="evidence" value="ECO:0007669"/>
    <property type="project" value="UniProtKB-KW"/>
</dbReference>
<accession>A0AAV6WP65</accession>
<dbReference type="PROSITE" id="PS50089">
    <property type="entry name" value="ZF_RING_2"/>
    <property type="match status" value="1"/>
</dbReference>
<protein>
    <recommendedName>
        <fullName evidence="3">RING-type E3 ubiquitin transferase</fullName>
        <ecNumber evidence="3">2.3.2.27</ecNumber>
    </recommendedName>
</protein>
<dbReference type="Pfam" id="PF13920">
    <property type="entry name" value="zf-C3HC4_3"/>
    <property type="match status" value="1"/>
</dbReference>
<keyword evidence="8" id="KW-0833">Ubl conjugation pathway</keyword>
<keyword evidence="6" id="KW-0479">Metal-binding</keyword>
<dbReference type="SUPFAM" id="SSF57850">
    <property type="entry name" value="RING/U-box"/>
    <property type="match status" value="1"/>
</dbReference>
<dbReference type="Proteomes" id="UP000826271">
    <property type="component" value="Unassembled WGS sequence"/>
</dbReference>
<dbReference type="InterPro" id="IPR022170">
    <property type="entry name" value="MUL1-like"/>
</dbReference>
<evidence type="ECO:0000256" key="3">
    <source>
        <dbReference type="ARBA" id="ARBA00012483"/>
    </source>
</evidence>
<comment type="catalytic activity">
    <reaction evidence="1">
        <text>S-ubiquitinyl-[E2 ubiquitin-conjugating enzyme]-L-cysteine + [acceptor protein]-L-lysine = [E2 ubiquitin-conjugating enzyme]-L-cysteine + N(6)-ubiquitinyl-[acceptor protein]-L-lysine.</text>
        <dbReference type="EC" id="2.3.2.27"/>
    </reaction>
</comment>
<dbReference type="GO" id="GO:0016020">
    <property type="term" value="C:membrane"/>
    <property type="evidence" value="ECO:0007669"/>
    <property type="project" value="UniProtKB-SubCell"/>
</dbReference>
<evidence type="ECO:0000256" key="9">
    <source>
        <dbReference type="ARBA" id="ARBA00022833"/>
    </source>
</evidence>
<dbReference type="InterPro" id="IPR001841">
    <property type="entry name" value="Znf_RING"/>
</dbReference>
<evidence type="ECO:0000256" key="11">
    <source>
        <dbReference type="ARBA" id="ARBA00023136"/>
    </source>
</evidence>
<dbReference type="PANTHER" id="PTHR47568:SF2">
    <property type="entry name" value="E3 UBIQUITIN-PROTEIN LIGASE SP1-RELATED"/>
    <property type="match status" value="1"/>
</dbReference>
<dbReference type="GO" id="GO:0061630">
    <property type="term" value="F:ubiquitin protein ligase activity"/>
    <property type="evidence" value="ECO:0007669"/>
    <property type="project" value="UniProtKB-EC"/>
</dbReference>
<name>A0AAV6WP65_9LAMI</name>
<evidence type="ECO:0000256" key="6">
    <source>
        <dbReference type="ARBA" id="ARBA00022723"/>
    </source>
</evidence>
<dbReference type="EMBL" id="WHWC01000013">
    <property type="protein sequence ID" value="KAG8370700.1"/>
    <property type="molecule type" value="Genomic_DNA"/>
</dbReference>
<dbReference type="InterPro" id="IPR044231">
    <property type="entry name" value="SP1/SPL1"/>
</dbReference>
<keyword evidence="4" id="KW-0808">Transferase</keyword>
<organism evidence="14 15">
    <name type="scientific">Buddleja alternifolia</name>
    <dbReference type="NCBI Taxonomy" id="168488"/>
    <lineage>
        <taxon>Eukaryota</taxon>
        <taxon>Viridiplantae</taxon>
        <taxon>Streptophyta</taxon>
        <taxon>Embryophyta</taxon>
        <taxon>Tracheophyta</taxon>
        <taxon>Spermatophyta</taxon>
        <taxon>Magnoliopsida</taxon>
        <taxon>eudicotyledons</taxon>
        <taxon>Gunneridae</taxon>
        <taxon>Pentapetalae</taxon>
        <taxon>asterids</taxon>
        <taxon>lamiids</taxon>
        <taxon>Lamiales</taxon>
        <taxon>Scrophulariaceae</taxon>
        <taxon>Buddlejeae</taxon>
        <taxon>Buddleja</taxon>
    </lineage>
</organism>
<keyword evidence="7 12" id="KW-0863">Zinc-finger</keyword>
<evidence type="ECO:0000259" key="13">
    <source>
        <dbReference type="PROSITE" id="PS50089"/>
    </source>
</evidence>
<evidence type="ECO:0000256" key="2">
    <source>
        <dbReference type="ARBA" id="ARBA00004141"/>
    </source>
</evidence>
<keyword evidence="10" id="KW-1133">Transmembrane helix</keyword>
<keyword evidence="15" id="KW-1185">Reference proteome</keyword>
<evidence type="ECO:0000313" key="14">
    <source>
        <dbReference type="EMBL" id="KAG8370700.1"/>
    </source>
</evidence>
<gene>
    <name evidence="14" type="ORF">BUALT_Bualt13G0010600</name>
</gene>
<dbReference type="PANTHER" id="PTHR47568">
    <property type="match status" value="1"/>
</dbReference>
<evidence type="ECO:0000256" key="12">
    <source>
        <dbReference type="PROSITE-ProRule" id="PRU00175"/>
    </source>
</evidence>
<dbReference type="Gene3D" id="3.30.40.10">
    <property type="entry name" value="Zinc/RING finger domain, C3HC4 (zinc finger)"/>
    <property type="match status" value="1"/>
</dbReference>
<comment type="caution">
    <text evidence="14">The sequence shown here is derived from an EMBL/GenBank/DDBJ whole genome shotgun (WGS) entry which is preliminary data.</text>
</comment>
<evidence type="ECO:0000256" key="4">
    <source>
        <dbReference type="ARBA" id="ARBA00022679"/>
    </source>
</evidence>
<evidence type="ECO:0000256" key="7">
    <source>
        <dbReference type="ARBA" id="ARBA00022771"/>
    </source>
</evidence>
<evidence type="ECO:0000256" key="1">
    <source>
        <dbReference type="ARBA" id="ARBA00000900"/>
    </source>
</evidence>
<evidence type="ECO:0000256" key="5">
    <source>
        <dbReference type="ARBA" id="ARBA00022692"/>
    </source>
</evidence>
<dbReference type="EC" id="2.3.2.27" evidence="3"/>
<keyword evidence="11" id="KW-0472">Membrane</keyword>
<dbReference type="GO" id="GO:0016567">
    <property type="term" value="P:protein ubiquitination"/>
    <property type="evidence" value="ECO:0007669"/>
    <property type="project" value="InterPro"/>
</dbReference>
<dbReference type="AlphaFoldDB" id="A0AAV6WP65"/>
<proteinExistence type="predicted"/>
<dbReference type="InterPro" id="IPR013083">
    <property type="entry name" value="Znf_RING/FYVE/PHD"/>
</dbReference>
<feature type="domain" description="RING-type" evidence="13">
    <location>
        <begin position="331"/>
        <end position="366"/>
    </location>
</feature>
<keyword evidence="9" id="KW-0862">Zinc</keyword>
<evidence type="ECO:0000256" key="8">
    <source>
        <dbReference type="ARBA" id="ARBA00022786"/>
    </source>
</evidence>
<evidence type="ECO:0000313" key="15">
    <source>
        <dbReference type="Proteomes" id="UP000826271"/>
    </source>
</evidence>
<dbReference type="Pfam" id="PF12483">
    <property type="entry name" value="GIDE"/>
    <property type="match status" value="1"/>
</dbReference>
<keyword evidence="5" id="KW-0812">Transmembrane</keyword>
<dbReference type="FunFam" id="1.10.1170.10:FF:000002">
    <property type="entry name" value="Baculoviral IAP repeat containing 7"/>
    <property type="match status" value="1"/>
</dbReference>
<evidence type="ECO:0000256" key="10">
    <source>
        <dbReference type="ARBA" id="ARBA00022989"/>
    </source>
</evidence>
<comment type="subcellular location">
    <subcellularLocation>
        <location evidence="2">Membrane</location>
        <topology evidence="2">Multi-pass membrane protein</topology>
    </subcellularLocation>
</comment>
<sequence length="378" mass="41674">MDWLNTISVKGIVCCLGAASCHLISVGCDSFAEALKSVTRVKNLKDLAPLLNAGKKVLPLVVAVSGRVGSDTPIKCEYSGLQGEILENRDEHHFLKHNDQGKWVENSTLSPSTWTEVSWYLVRLGFALFPIPSGMLHLAEVITVNMVLDSLAVQPKYDTDDGTGRVIVSGARGELALTRTCRRVFEKSGESPDPKELEERGLKMLGVQKIVRIQPIGKSLTVIGEAVKDHTGTILIQKPRGGPFCVSDRTVSQLIEDYQGLSSFCEYAAMGLTMVGTCLLAEHAFKYIMKRCRLLEMRRRLRAAAAGQAQQEEGLSGEAENRSYMMDRYLCKICLQQDYNSVFVPCGHMCCCLACAQDLNTCPVCRASINQILKTYRS</sequence>